<feature type="region of interest" description="Disordered" evidence="1">
    <location>
        <begin position="341"/>
        <end position="371"/>
    </location>
</feature>
<gene>
    <name evidence="2" type="ORF">PAXINDRAFT_157563</name>
</gene>
<reference evidence="2 3" key="1">
    <citation type="submission" date="2014-06" db="EMBL/GenBank/DDBJ databases">
        <authorList>
            <consortium name="DOE Joint Genome Institute"/>
            <person name="Kuo A."/>
            <person name="Kohler A."/>
            <person name="Nagy L.G."/>
            <person name="Floudas D."/>
            <person name="Copeland A."/>
            <person name="Barry K.W."/>
            <person name="Cichocki N."/>
            <person name="Veneault-Fourrey C."/>
            <person name="LaButti K."/>
            <person name="Lindquist E.A."/>
            <person name="Lipzen A."/>
            <person name="Lundell T."/>
            <person name="Morin E."/>
            <person name="Murat C."/>
            <person name="Sun H."/>
            <person name="Tunlid A."/>
            <person name="Henrissat B."/>
            <person name="Grigoriev I.V."/>
            <person name="Hibbett D.S."/>
            <person name="Martin F."/>
            <person name="Nordberg H.P."/>
            <person name="Cantor M.N."/>
            <person name="Hua S.X."/>
        </authorList>
    </citation>
    <scope>NUCLEOTIDE SEQUENCE [LARGE SCALE GENOMIC DNA]</scope>
    <source>
        <strain evidence="2 3">ATCC 200175</strain>
    </source>
</reference>
<evidence type="ECO:0000256" key="1">
    <source>
        <dbReference type="SAM" id="MobiDB-lite"/>
    </source>
</evidence>
<keyword evidence="3" id="KW-1185">Reference proteome</keyword>
<dbReference type="EMBL" id="KN819400">
    <property type="protein sequence ID" value="KIJ10655.1"/>
    <property type="molecule type" value="Genomic_DNA"/>
</dbReference>
<feature type="region of interest" description="Disordered" evidence="1">
    <location>
        <begin position="21"/>
        <end position="51"/>
    </location>
</feature>
<proteinExistence type="predicted"/>
<name>A0A0C9T4R7_PAXIN</name>
<dbReference type="Proteomes" id="UP000053647">
    <property type="component" value="Unassembled WGS sequence"/>
</dbReference>
<sequence>MARVKKCSLALQAQFRSVQASRWRKGGSRTDENSPNTLHIESHSKNSPISHTVTTRSQHCDVDLLRVALKEVQNELHSSRVILAERTEQVALRESELVRQTTALRQTHNDLKCTQDKLQTTHAKLDQTCDQLMAVSAASQHWYAQLRLECHKAMRWQGKSQGISKRVKELENVLIPSLQEVSVAKLRDLQHRLDDLEKDSFADVDVITGLQEKLQACRRQTKKHQMKALRASHWQNGAYANQFHAIARSLVLAGCAWDSVGSVLKAMGTAFGVEGWKEKVQTLTSLYNESPFSQRNAMELLPLDVTDKLKGVSGDHSSDQLKSFRGLSDWKMENIYTRLGSPKLHHAPPNPVIDKSIPQSPSPAQPPADSDAIIQSYGKQAFDVLPNAEQRALNLIIWAGCCMHKELNAVKGGAAEMAACWEKNANKDNAATLKETAPGDGNSETLMAAELRAVEVSGRGGVKAASIAGAIFNHKDDKKGVHDTHRQYFELYCTTAEELLTYLNDYIKLLIQIRYKKEKRNFSHMEQNLFNALHDSPTLTELAVLIWYSAAVGHPYMYYVQGEGTEEMSVLDLGPLHDQVKLHVQKIIDHPDLLLAEDAYAGTGTLDSLREMGNYPTYTLHSLPFSRAL</sequence>
<evidence type="ECO:0000313" key="3">
    <source>
        <dbReference type="Proteomes" id="UP000053647"/>
    </source>
</evidence>
<organism evidence="2 3">
    <name type="scientific">Paxillus involutus ATCC 200175</name>
    <dbReference type="NCBI Taxonomy" id="664439"/>
    <lineage>
        <taxon>Eukaryota</taxon>
        <taxon>Fungi</taxon>
        <taxon>Dikarya</taxon>
        <taxon>Basidiomycota</taxon>
        <taxon>Agaricomycotina</taxon>
        <taxon>Agaricomycetes</taxon>
        <taxon>Agaricomycetidae</taxon>
        <taxon>Boletales</taxon>
        <taxon>Paxilineae</taxon>
        <taxon>Paxillaceae</taxon>
        <taxon>Paxillus</taxon>
    </lineage>
</organism>
<evidence type="ECO:0000313" key="2">
    <source>
        <dbReference type="EMBL" id="KIJ10655.1"/>
    </source>
</evidence>
<dbReference type="OrthoDB" id="3052721at2759"/>
<protein>
    <submittedName>
        <fullName evidence="2">Unplaced genomic scaffold PAXINscaffold_78, whole genome shotgun sequence</fullName>
    </submittedName>
</protein>
<dbReference type="AlphaFoldDB" id="A0A0C9T4R7"/>
<accession>A0A0C9T4R7</accession>
<feature type="compositionally biased region" description="Polar residues" evidence="1">
    <location>
        <begin position="33"/>
        <end position="51"/>
    </location>
</feature>
<dbReference type="HOGENOM" id="CLU_434814_0_0_1"/>
<reference evidence="3" key="2">
    <citation type="submission" date="2015-01" db="EMBL/GenBank/DDBJ databases">
        <title>Evolutionary Origins and Diversification of the Mycorrhizal Mutualists.</title>
        <authorList>
            <consortium name="DOE Joint Genome Institute"/>
            <consortium name="Mycorrhizal Genomics Consortium"/>
            <person name="Kohler A."/>
            <person name="Kuo A."/>
            <person name="Nagy L.G."/>
            <person name="Floudas D."/>
            <person name="Copeland A."/>
            <person name="Barry K.W."/>
            <person name="Cichocki N."/>
            <person name="Veneault-Fourrey C."/>
            <person name="LaButti K."/>
            <person name="Lindquist E.A."/>
            <person name="Lipzen A."/>
            <person name="Lundell T."/>
            <person name="Morin E."/>
            <person name="Murat C."/>
            <person name="Riley R."/>
            <person name="Ohm R."/>
            <person name="Sun H."/>
            <person name="Tunlid A."/>
            <person name="Henrissat B."/>
            <person name="Grigoriev I.V."/>
            <person name="Hibbett D.S."/>
            <person name="Martin F."/>
        </authorList>
    </citation>
    <scope>NUCLEOTIDE SEQUENCE [LARGE SCALE GENOMIC DNA]</scope>
    <source>
        <strain evidence="3">ATCC 200175</strain>
    </source>
</reference>